<dbReference type="FunFam" id="2.40.50.1070:FF:000003">
    <property type="entry name" value="23S rRNA (Uracil-5-)-methyltransferase RumA"/>
    <property type="match status" value="1"/>
</dbReference>
<dbReference type="PROSITE" id="PS51687">
    <property type="entry name" value="SAM_MT_RNA_M5U"/>
    <property type="match status" value="1"/>
</dbReference>
<evidence type="ECO:0000259" key="6">
    <source>
        <dbReference type="PROSITE" id="PS50926"/>
    </source>
</evidence>
<feature type="binding site" evidence="4">
    <location>
        <position position="338"/>
    </location>
    <ligand>
        <name>S-adenosyl-L-methionine</name>
        <dbReference type="ChEBI" id="CHEBI:59789"/>
    </ligand>
</feature>
<dbReference type="PANTHER" id="PTHR11061:SF30">
    <property type="entry name" value="TRNA (URACIL(54)-C(5))-METHYLTRANSFERASE"/>
    <property type="match status" value="1"/>
</dbReference>
<dbReference type="Gene3D" id="2.40.50.140">
    <property type="entry name" value="Nucleic acid-binding proteins"/>
    <property type="match status" value="1"/>
</dbReference>
<dbReference type="Proteomes" id="UP000279029">
    <property type="component" value="Chromosome"/>
</dbReference>
<evidence type="ECO:0000256" key="4">
    <source>
        <dbReference type="PROSITE-ProRule" id="PRU01024"/>
    </source>
</evidence>
<proteinExistence type="inferred from homology"/>
<evidence type="ECO:0000313" key="7">
    <source>
        <dbReference type="EMBL" id="VDN48262.1"/>
    </source>
</evidence>
<dbReference type="PROSITE" id="PS01230">
    <property type="entry name" value="TRMA_1"/>
    <property type="match status" value="1"/>
</dbReference>
<keyword evidence="1 4" id="KW-0489">Methyltransferase</keyword>
<feature type="binding site" evidence="4">
    <location>
        <position position="387"/>
    </location>
    <ligand>
        <name>S-adenosyl-L-methionine</name>
        <dbReference type="ChEBI" id="CHEBI:59789"/>
    </ligand>
</feature>
<dbReference type="GO" id="GO:0070041">
    <property type="term" value="F:rRNA (uridine-C5-)-methyltransferase activity"/>
    <property type="evidence" value="ECO:0007669"/>
    <property type="project" value="TreeGrafter"/>
</dbReference>
<dbReference type="NCBIfam" id="TIGR00479">
    <property type="entry name" value="rumA"/>
    <property type="match status" value="1"/>
</dbReference>
<dbReference type="AlphaFoldDB" id="A0A3P7S0K9"/>
<evidence type="ECO:0000256" key="5">
    <source>
        <dbReference type="PROSITE-ProRule" id="PRU10015"/>
    </source>
</evidence>
<organism evidence="7 8">
    <name type="scientific">Petrocella atlantisensis</name>
    <dbReference type="NCBI Taxonomy" id="2173034"/>
    <lineage>
        <taxon>Bacteria</taxon>
        <taxon>Bacillati</taxon>
        <taxon>Bacillota</taxon>
        <taxon>Clostridia</taxon>
        <taxon>Lachnospirales</taxon>
        <taxon>Vallitaleaceae</taxon>
        <taxon>Petrocella</taxon>
    </lineage>
</organism>
<evidence type="ECO:0000256" key="1">
    <source>
        <dbReference type="ARBA" id="ARBA00022603"/>
    </source>
</evidence>
<keyword evidence="8" id="KW-1185">Reference proteome</keyword>
<dbReference type="EC" id="2.1.1.-" evidence="7"/>
<dbReference type="OrthoDB" id="9804590at2"/>
<dbReference type="RefSeq" id="WP_125137422.1">
    <property type="nucleotide sequence ID" value="NZ_LR130778.1"/>
</dbReference>
<dbReference type="Gene3D" id="3.40.50.150">
    <property type="entry name" value="Vaccinia Virus protein VP39"/>
    <property type="match status" value="1"/>
</dbReference>
<accession>A0A3P7S0K9</accession>
<sequence>MSKVKAPVVKNEVYEMVVDDIGVNGEGIGKVEGYTLFVDGGLPGETVLTKVVKVGKNFGFGKLESIQVPSPDRVIPICKVASQCGGCQLQHLSYEGQLKFKQNKVDQLIKRIGKLSDIQVEPVIGMDEPYYYRNKVQYPVRQEGGRVKIGFYAKRSHRIVETDICYIQDQRNEEVKALILDWMTQNGISAYNEETHKGFLRHIVTRHAHSTKLMHVTLVINGRRLKASEGLIARLTKLDYISGISVNINKEVTNVIMGEQLLHVYGDTHIEDTIDDVKFHISPLSFFQVNPVQTEKLYAKVIEFAGLTGEETVMDIFCGIGSISLLLAKKAKKVIGVEVVEAAIEDALHNADINGINNVEFYTGKAEEVIPRLYDELKMRADIIVVDPPRKGCEEVLLEAMVRINPKRIVYVSCDPSTLARDLKYLAEKGYKVDQVQPLDMFPQGVHVETIVLVTKVD</sequence>
<keyword evidence="3 4" id="KW-0949">S-adenosyl-L-methionine</keyword>
<feature type="active site" evidence="5">
    <location>
        <position position="414"/>
    </location>
</feature>
<evidence type="ECO:0000256" key="3">
    <source>
        <dbReference type="ARBA" id="ARBA00022691"/>
    </source>
</evidence>
<comment type="similarity">
    <text evidence="4">Belongs to the class I-like SAM-binding methyltransferase superfamily. RNA M5U methyltransferase family.</text>
</comment>
<keyword evidence="2 4" id="KW-0808">Transferase</keyword>
<dbReference type="SUPFAM" id="SSF50249">
    <property type="entry name" value="Nucleic acid-binding proteins"/>
    <property type="match status" value="1"/>
</dbReference>
<dbReference type="Gene3D" id="2.40.50.1070">
    <property type="match status" value="1"/>
</dbReference>
<dbReference type="InterPro" id="IPR012340">
    <property type="entry name" value="NA-bd_OB-fold"/>
</dbReference>
<feature type="binding site" evidence="4">
    <location>
        <position position="317"/>
    </location>
    <ligand>
        <name>S-adenosyl-L-methionine</name>
        <dbReference type="ChEBI" id="CHEBI:59789"/>
    </ligand>
</feature>
<feature type="domain" description="TRAM" evidence="6">
    <location>
        <begin position="7"/>
        <end position="65"/>
    </location>
</feature>
<dbReference type="InterPro" id="IPR010280">
    <property type="entry name" value="U5_MeTrfase_fam"/>
</dbReference>
<protein>
    <submittedName>
        <fullName evidence="7">Uncharacterized RNA methyltransferase CA_C0523</fullName>
        <ecNumber evidence="7">2.1.1.-</ecNumber>
    </submittedName>
</protein>
<dbReference type="PANTHER" id="PTHR11061">
    <property type="entry name" value="RNA M5U METHYLTRANSFERASE"/>
    <property type="match status" value="1"/>
</dbReference>
<feature type="active site" description="Nucleophile" evidence="4">
    <location>
        <position position="414"/>
    </location>
</feature>
<dbReference type="InterPro" id="IPR030390">
    <property type="entry name" value="MeTrfase_TrmA_AS"/>
</dbReference>
<dbReference type="InterPro" id="IPR029063">
    <property type="entry name" value="SAM-dependent_MTases_sf"/>
</dbReference>
<dbReference type="PROSITE" id="PS50926">
    <property type="entry name" value="TRAM"/>
    <property type="match status" value="1"/>
</dbReference>
<name>A0A3P7S0K9_9FIRM</name>
<dbReference type="InterPro" id="IPR002792">
    <property type="entry name" value="TRAM_dom"/>
</dbReference>
<dbReference type="KEGG" id="cbar:PATL70BA_2368"/>
<evidence type="ECO:0000313" key="8">
    <source>
        <dbReference type="Proteomes" id="UP000279029"/>
    </source>
</evidence>
<dbReference type="Pfam" id="PF01938">
    <property type="entry name" value="TRAM"/>
    <property type="match status" value="1"/>
</dbReference>
<dbReference type="GO" id="GO:0070475">
    <property type="term" value="P:rRNA base methylation"/>
    <property type="evidence" value="ECO:0007669"/>
    <property type="project" value="TreeGrafter"/>
</dbReference>
<evidence type="ECO:0000256" key="2">
    <source>
        <dbReference type="ARBA" id="ARBA00022679"/>
    </source>
</evidence>
<dbReference type="EMBL" id="LR130778">
    <property type="protein sequence ID" value="VDN48262.1"/>
    <property type="molecule type" value="Genomic_DNA"/>
</dbReference>
<gene>
    <name evidence="7" type="ORF">PATL70BA_2368</name>
</gene>
<feature type="binding site" evidence="4">
    <location>
        <position position="288"/>
    </location>
    <ligand>
        <name>S-adenosyl-L-methionine</name>
        <dbReference type="ChEBI" id="CHEBI:59789"/>
    </ligand>
</feature>
<reference evidence="7 8" key="1">
    <citation type="submission" date="2018-09" db="EMBL/GenBank/DDBJ databases">
        <authorList>
            <person name="Postec A."/>
        </authorList>
    </citation>
    <scope>NUCLEOTIDE SEQUENCE [LARGE SCALE GENOMIC DNA]</scope>
    <source>
        <strain evidence="7">70B-A</strain>
    </source>
</reference>
<dbReference type="FunFam" id="3.40.50.150:FF:000009">
    <property type="entry name" value="23S rRNA (Uracil(1939)-C(5))-methyltransferase RlmD"/>
    <property type="match status" value="1"/>
</dbReference>
<dbReference type="SUPFAM" id="SSF53335">
    <property type="entry name" value="S-adenosyl-L-methionine-dependent methyltransferases"/>
    <property type="match status" value="1"/>
</dbReference>
<dbReference type="Pfam" id="PF05958">
    <property type="entry name" value="tRNA_U5-meth_tr"/>
    <property type="match status" value="1"/>
</dbReference>
<dbReference type="CDD" id="cd02440">
    <property type="entry name" value="AdoMet_MTases"/>
    <property type="match status" value="1"/>
</dbReference>